<feature type="compositionally biased region" description="Basic and acidic residues" evidence="1">
    <location>
        <begin position="151"/>
        <end position="172"/>
    </location>
</feature>
<keyword evidence="3" id="KW-1185">Reference proteome</keyword>
<organism evidence="2 3">
    <name type="scientific">Mycena albidolilacea</name>
    <dbReference type="NCBI Taxonomy" id="1033008"/>
    <lineage>
        <taxon>Eukaryota</taxon>
        <taxon>Fungi</taxon>
        <taxon>Dikarya</taxon>
        <taxon>Basidiomycota</taxon>
        <taxon>Agaricomycotina</taxon>
        <taxon>Agaricomycetes</taxon>
        <taxon>Agaricomycetidae</taxon>
        <taxon>Agaricales</taxon>
        <taxon>Marasmiineae</taxon>
        <taxon>Mycenaceae</taxon>
        <taxon>Mycena</taxon>
    </lineage>
</organism>
<feature type="region of interest" description="Disordered" evidence="1">
    <location>
        <begin position="1"/>
        <end position="22"/>
    </location>
</feature>
<dbReference type="EMBL" id="JARIHO010000017">
    <property type="protein sequence ID" value="KAJ7348608.1"/>
    <property type="molecule type" value="Genomic_DNA"/>
</dbReference>
<sequence>MFSKRRYNPYSTLSRPPAPSPQTKELLKEASEQLEFYNQAGVMVTWVGNDWEIVSRPTRKTANSMIPVGAASLPSVPNFIYPSCPHLDYRGRPYAPMKLQLGKQFRGIKEDFFRAGDHQCSGSPGSVQGSNGFGRPNRILLMATALSGSMRRAEGREARPERRGGRLERREPATLPRGFTFGAKIGAKGRGVEDWGPERGCSSSTLWTKTIWEPSLSEPSGF</sequence>
<accession>A0AAD7A343</accession>
<dbReference type="Proteomes" id="UP001218218">
    <property type="component" value="Unassembled WGS sequence"/>
</dbReference>
<feature type="region of interest" description="Disordered" evidence="1">
    <location>
        <begin position="150"/>
        <end position="173"/>
    </location>
</feature>
<reference evidence="2" key="1">
    <citation type="submission" date="2023-03" db="EMBL/GenBank/DDBJ databases">
        <title>Massive genome expansion in bonnet fungi (Mycena s.s.) driven by repeated elements and novel gene families across ecological guilds.</title>
        <authorList>
            <consortium name="Lawrence Berkeley National Laboratory"/>
            <person name="Harder C.B."/>
            <person name="Miyauchi S."/>
            <person name="Viragh M."/>
            <person name="Kuo A."/>
            <person name="Thoen E."/>
            <person name="Andreopoulos B."/>
            <person name="Lu D."/>
            <person name="Skrede I."/>
            <person name="Drula E."/>
            <person name="Henrissat B."/>
            <person name="Morin E."/>
            <person name="Kohler A."/>
            <person name="Barry K."/>
            <person name="LaButti K."/>
            <person name="Morin E."/>
            <person name="Salamov A."/>
            <person name="Lipzen A."/>
            <person name="Mereny Z."/>
            <person name="Hegedus B."/>
            <person name="Baldrian P."/>
            <person name="Stursova M."/>
            <person name="Weitz H."/>
            <person name="Taylor A."/>
            <person name="Grigoriev I.V."/>
            <person name="Nagy L.G."/>
            <person name="Martin F."/>
            <person name="Kauserud H."/>
        </authorList>
    </citation>
    <scope>NUCLEOTIDE SEQUENCE</scope>
    <source>
        <strain evidence="2">CBHHK002</strain>
    </source>
</reference>
<name>A0AAD7A343_9AGAR</name>
<dbReference type="AlphaFoldDB" id="A0AAD7A343"/>
<gene>
    <name evidence="2" type="ORF">DFH08DRAFT_808338</name>
</gene>
<protein>
    <submittedName>
        <fullName evidence="2">Uncharacterized protein</fullName>
    </submittedName>
</protein>
<evidence type="ECO:0000256" key="1">
    <source>
        <dbReference type="SAM" id="MobiDB-lite"/>
    </source>
</evidence>
<evidence type="ECO:0000313" key="2">
    <source>
        <dbReference type="EMBL" id="KAJ7348608.1"/>
    </source>
</evidence>
<proteinExistence type="predicted"/>
<evidence type="ECO:0000313" key="3">
    <source>
        <dbReference type="Proteomes" id="UP001218218"/>
    </source>
</evidence>
<comment type="caution">
    <text evidence="2">The sequence shown here is derived from an EMBL/GenBank/DDBJ whole genome shotgun (WGS) entry which is preliminary data.</text>
</comment>